<evidence type="ECO:0000313" key="1">
    <source>
        <dbReference type="EMBL" id="KAH9773324.1"/>
    </source>
</evidence>
<reference evidence="2" key="1">
    <citation type="journal article" date="2023" name="Hortic. Res.">
        <title>A chromosome-level phased genome enabling allele-level studies in sweet orange: a case study on citrus Huanglongbing tolerance.</title>
        <authorList>
            <person name="Wu B."/>
            <person name="Yu Q."/>
            <person name="Deng Z."/>
            <person name="Duan Y."/>
            <person name="Luo F."/>
            <person name="Gmitter F. Jr."/>
        </authorList>
    </citation>
    <scope>NUCLEOTIDE SEQUENCE [LARGE SCALE GENOMIC DNA]</scope>
    <source>
        <strain evidence="2">cv. Valencia</strain>
    </source>
</reference>
<dbReference type="EMBL" id="CM039173">
    <property type="protein sequence ID" value="KAH9773324.1"/>
    <property type="molecule type" value="Genomic_DNA"/>
</dbReference>
<gene>
    <name evidence="1" type="ORF">KPL71_013297</name>
</gene>
<sequence>MEEQAENRNKRKLNIDWEEVLPGRNDDVPAELIVKKSGPPTPAQKSVPMSDDPGSGEELDRQIPDQELGVRIARMKDTYSKVRHCLPDKGKKILATVTRLEKECERRRLAGAVPVCLDIDGCDKLTQSPSSGVRTWASAKSRPRGVKKSKQEQNLVLLDEDESPVEDASEESEGSLHIETTEQADEFAECMIDAKIYYPSRYSSDPFFRWVDPESVEICYTDINHLAPAAYLTSPIMNFYIRYLQLQASPTNRAIRDCHFFNTYFYRFCKPFKLESEGNIETARASVHWSLVIICIPDKEDESGPIILHLDSLKLHCSLSIFSNIRSFLKEEWNYLKQEVSPSDLPIAERIWQHLPRRIDDRIIPVPQQKNDYDCGLFVLFFMERFMEEAPERLKKKDLAMFGKRWFRPEEASGLRIKIRNLLKKQFQISSAECCNSKSLTSPGGCSP</sequence>
<keyword evidence="1" id="KW-0378">Hydrolase</keyword>
<proteinExistence type="predicted"/>
<evidence type="ECO:0000313" key="2">
    <source>
        <dbReference type="Proteomes" id="UP000829398"/>
    </source>
</evidence>
<keyword evidence="1" id="KW-0645">Protease</keyword>
<accession>A0ACB8LIH8</accession>
<protein>
    <submittedName>
        <fullName evidence="1">Ubiquitin-like-specific protease 1D</fullName>
    </submittedName>
</protein>
<keyword evidence="2" id="KW-1185">Reference proteome</keyword>
<dbReference type="Proteomes" id="UP000829398">
    <property type="component" value="Chromosome 4"/>
</dbReference>
<name>A0ACB8LIH8_CITSI</name>
<organism evidence="1 2">
    <name type="scientific">Citrus sinensis</name>
    <name type="common">Sweet orange</name>
    <name type="synonym">Citrus aurantium var. sinensis</name>
    <dbReference type="NCBI Taxonomy" id="2711"/>
    <lineage>
        <taxon>Eukaryota</taxon>
        <taxon>Viridiplantae</taxon>
        <taxon>Streptophyta</taxon>
        <taxon>Embryophyta</taxon>
        <taxon>Tracheophyta</taxon>
        <taxon>Spermatophyta</taxon>
        <taxon>Magnoliopsida</taxon>
        <taxon>eudicotyledons</taxon>
        <taxon>Gunneridae</taxon>
        <taxon>Pentapetalae</taxon>
        <taxon>rosids</taxon>
        <taxon>malvids</taxon>
        <taxon>Sapindales</taxon>
        <taxon>Rutaceae</taxon>
        <taxon>Aurantioideae</taxon>
        <taxon>Citrus</taxon>
    </lineage>
</organism>
<comment type="caution">
    <text evidence="1">The sequence shown here is derived from an EMBL/GenBank/DDBJ whole genome shotgun (WGS) entry which is preliminary data.</text>
</comment>